<evidence type="ECO:0000313" key="1">
    <source>
        <dbReference type="EMBL" id="QQP49160.1"/>
    </source>
</evidence>
<accession>A0A7T8HFZ7</accession>
<reference evidence="2" key="1">
    <citation type="submission" date="2021-01" db="EMBL/GenBank/DDBJ databases">
        <title>Caligus Genome Assembly.</title>
        <authorList>
            <person name="Gallardo-Escarate C."/>
        </authorList>
    </citation>
    <scope>NUCLEOTIDE SEQUENCE [LARGE SCALE GENOMIC DNA]</scope>
</reference>
<gene>
    <name evidence="1" type="ORF">FKW44_009705</name>
</gene>
<organism evidence="1 2">
    <name type="scientific">Caligus rogercresseyi</name>
    <name type="common">Sea louse</name>
    <dbReference type="NCBI Taxonomy" id="217165"/>
    <lineage>
        <taxon>Eukaryota</taxon>
        <taxon>Metazoa</taxon>
        <taxon>Ecdysozoa</taxon>
        <taxon>Arthropoda</taxon>
        <taxon>Crustacea</taxon>
        <taxon>Multicrustacea</taxon>
        <taxon>Hexanauplia</taxon>
        <taxon>Copepoda</taxon>
        <taxon>Siphonostomatoida</taxon>
        <taxon>Caligidae</taxon>
        <taxon>Caligus</taxon>
    </lineage>
</organism>
<dbReference type="EMBL" id="CP045895">
    <property type="protein sequence ID" value="QQP49160.1"/>
    <property type="molecule type" value="Genomic_DNA"/>
</dbReference>
<proteinExistence type="predicted"/>
<dbReference type="AlphaFoldDB" id="A0A7T8HFZ7"/>
<sequence length="50" mass="5266">MVGGTTQRQRPLCSPNNLASAMAIPDSPKAALQRLLLLYEAVITGRSPAS</sequence>
<keyword evidence="2" id="KW-1185">Reference proteome</keyword>
<dbReference type="Proteomes" id="UP000595437">
    <property type="component" value="Chromosome 6"/>
</dbReference>
<name>A0A7T8HFZ7_CALRO</name>
<protein>
    <submittedName>
        <fullName evidence="1">Uncharacterized protein</fullName>
    </submittedName>
</protein>
<evidence type="ECO:0000313" key="2">
    <source>
        <dbReference type="Proteomes" id="UP000595437"/>
    </source>
</evidence>